<dbReference type="RefSeq" id="WP_256211094.1">
    <property type="nucleotide sequence ID" value="NZ_FOTJ01000012.1"/>
</dbReference>
<dbReference type="InterPro" id="IPR003346">
    <property type="entry name" value="Transposase_20"/>
</dbReference>
<feature type="domain" description="Transposase IS116/IS110/IS902 C-terminal" evidence="1">
    <location>
        <begin position="87"/>
        <end position="168"/>
    </location>
</feature>
<dbReference type="Proteomes" id="UP000181969">
    <property type="component" value="Unassembled WGS sequence"/>
</dbReference>
<dbReference type="EMBL" id="FOTJ01000012">
    <property type="protein sequence ID" value="SFL47834.1"/>
    <property type="molecule type" value="Genomic_DNA"/>
</dbReference>
<evidence type="ECO:0000313" key="3">
    <source>
        <dbReference type="Proteomes" id="UP000181969"/>
    </source>
</evidence>
<dbReference type="Pfam" id="PF02371">
    <property type="entry name" value="Transposase_20"/>
    <property type="match status" value="1"/>
</dbReference>
<evidence type="ECO:0000259" key="1">
    <source>
        <dbReference type="Pfam" id="PF02371"/>
    </source>
</evidence>
<dbReference type="GO" id="GO:0006313">
    <property type="term" value="P:DNA transposition"/>
    <property type="evidence" value="ECO:0007669"/>
    <property type="project" value="InterPro"/>
</dbReference>
<sequence length="178" mass="20397">MYELLSNYPTPQKIKRAHFHSLLKIKRLTTDKVNQIQEAAHSTIGNSSLALQLEITPLIEMIRIQTEQINKVQAQINTLMAKIDSPITSITRIVERLGAVILAEIKNIHNFRTPDQLQAFAGLEPSIYQSETIDITRHMVKRGSSYLRYALIRAAKLLAKYSLHFKTYLELKISQEKL</sequence>
<dbReference type="PANTHER" id="PTHR33055:SF15">
    <property type="entry name" value="TRANSPOSASE-RELATED"/>
    <property type="match status" value="1"/>
</dbReference>
<dbReference type="AlphaFoldDB" id="A0A1I4I0P7"/>
<evidence type="ECO:0000313" key="2">
    <source>
        <dbReference type="EMBL" id="SFL47834.1"/>
    </source>
</evidence>
<dbReference type="InterPro" id="IPR047650">
    <property type="entry name" value="Transpos_IS110"/>
</dbReference>
<protein>
    <submittedName>
        <fullName evidence="2">Transposase IS116/IS110/IS902 family protein</fullName>
    </submittedName>
</protein>
<dbReference type="GO" id="GO:0004803">
    <property type="term" value="F:transposase activity"/>
    <property type="evidence" value="ECO:0007669"/>
    <property type="project" value="InterPro"/>
</dbReference>
<accession>A0A1I4I0P7</accession>
<gene>
    <name evidence="2" type="ORF">SAMN05216438_1123</name>
</gene>
<dbReference type="PANTHER" id="PTHR33055">
    <property type="entry name" value="TRANSPOSASE FOR INSERTION SEQUENCE ELEMENT IS1111A"/>
    <property type="match status" value="1"/>
</dbReference>
<dbReference type="GO" id="GO:0003677">
    <property type="term" value="F:DNA binding"/>
    <property type="evidence" value="ECO:0007669"/>
    <property type="project" value="InterPro"/>
</dbReference>
<organism evidence="2 3">
    <name type="scientific">Lactococcus garvieae</name>
    <dbReference type="NCBI Taxonomy" id="1363"/>
    <lineage>
        <taxon>Bacteria</taxon>
        <taxon>Bacillati</taxon>
        <taxon>Bacillota</taxon>
        <taxon>Bacilli</taxon>
        <taxon>Lactobacillales</taxon>
        <taxon>Streptococcaceae</taxon>
        <taxon>Lactococcus</taxon>
    </lineage>
</organism>
<name>A0A1I4I0P7_9LACT</name>
<reference evidence="2 3" key="1">
    <citation type="submission" date="2016-10" db="EMBL/GenBank/DDBJ databases">
        <authorList>
            <person name="de Groot N.N."/>
        </authorList>
    </citation>
    <scope>NUCLEOTIDE SEQUENCE [LARGE SCALE GENOMIC DNA]</scope>
    <source>
        <strain evidence="2 3">M79</strain>
    </source>
</reference>
<proteinExistence type="predicted"/>